<sequence length="266" mass="26762">MSPRTDSRPVAAVVSVAMEEEARPFLDALARAEGAEEPLTLPGGARAWSLVLPGPGEPTAAPGTAERGGGELVLLRTGIGLVAAASALATVLTHVRPEVVVSAGTTGGLGRQVEVGDVCASTSLALTDADATAFGYAPGQTPGQPEVFESDAPLVERLREVGAQALRAATPTSSRARLHTGQMLAGNSFVTAANVADTRERFPAALSTDMESTALAQVCTASGVPFIAVRGVSDLCGPEAGQDFHIGAAEAADRSAAVVLALLAAS</sequence>
<dbReference type="PANTHER" id="PTHR46832:SF1">
    <property type="entry name" value="5'-METHYLTHIOADENOSINE_S-ADENOSYLHOMOCYSTEINE NUCLEOSIDASE"/>
    <property type="match status" value="1"/>
</dbReference>
<dbReference type="CDD" id="cd09008">
    <property type="entry name" value="MTAN"/>
    <property type="match status" value="1"/>
</dbReference>
<dbReference type="GO" id="GO:0019284">
    <property type="term" value="P:L-methionine salvage from S-adenosylmethionine"/>
    <property type="evidence" value="ECO:0007669"/>
    <property type="project" value="TreeGrafter"/>
</dbReference>
<keyword evidence="4 7" id="KW-0378">Hydrolase</keyword>
<dbReference type="EMBL" id="LR134350">
    <property type="protein sequence ID" value="VEG28708.1"/>
    <property type="molecule type" value="Genomic_DNA"/>
</dbReference>
<dbReference type="PANTHER" id="PTHR46832">
    <property type="entry name" value="5'-METHYLTHIOADENOSINE/S-ADENOSYLHOMOCYSTEINE NUCLEOSIDASE"/>
    <property type="match status" value="1"/>
</dbReference>
<dbReference type="EC" id="3.2.2.9" evidence="2"/>
<dbReference type="GO" id="GO:0019509">
    <property type="term" value="P:L-methionine salvage from methylthioadenosine"/>
    <property type="evidence" value="ECO:0007669"/>
    <property type="project" value="UniProtKB-UniPathway"/>
</dbReference>
<dbReference type="UniPathway" id="UPA00904">
    <property type="reaction ID" value="UER00871"/>
</dbReference>
<dbReference type="GO" id="GO:0009164">
    <property type="term" value="P:nucleoside catabolic process"/>
    <property type="evidence" value="ECO:0007669"/>
    <property type="project" value="InterPro"/>
</dbReference>
<dbReference type="NCBIfam" id="TIGR01704">
    <property type="entry name" value="MTA_SAH-Nsdase"/>
    <property type="match status" value="1"/>
</dbReference>
<dbReference type="Pfam" id="PF01048">
    <property type="entry name" value="PNP_UDP_1"/>
    <property type="match status" value="1"/>
</dbReference>
<evidence type="ECO:0000313" key="7">
    <source>
        <dbReference type="EMBL" id="VEG28708.1"/>
    </source>
</evidence>
<keyword evidence="7" id="KW-0326">Glycosidase</keyword>
<evidence type="ECO:0000259" key="6">
    <source>
        <dbReference type="Pfam" id="PF01048"/>
    </source>
</evidence>
<dbReference type="InterPro" id="IPR010049">
    <property type="entry name" value="MTA_SAH_Nsdase"/>
</dbReference>
<dbReference type="SUPFAM" id="SSF53167">
    <property type="entry name" value="Purine and uridine phosphorylases"/>
    <property type="match status" value="1"/>
</dbReference>
<dbReference type="GO" id="GO:0008930">
    <property type="term" value="F:methylthioadenosine nucleosidase activity"/>
    <property type="evidence" value="ECO:0007669"/>
    <property type="project" value="InterPro"/>
</dbReference>
<dbReference type="InterPro" id="IPR000845">
    <property type="entry name" value="Nucleoside_phosphorylase_d"/>
</dbReference>
<accession>A0A3S4TAA0</accession>
<dbReference type="GO" id="GO:0005829">
    <property type="term" value="C:cytosol"/>
    <property type="evidence" value="ECO:0007669"/>
    <property type="project" value="TreeGrafter"/>
</dbReference>
<evidence type="ECO:0000313" key="8">
    <source>
        <dbReference type="Proteomes" id="UP000266895"/>
    </source>
</evidence>
<proteinExistence type="predicted"/>
<dbReference type="InterPro" id="IPR035994">
    <property type="entry name" value="Nucleoside_phosphorylase_sf"/>
</dbReference>
<evidence type="ECO:0000256" key="1">
    <source>
        <dbReference type="ARBA" id="ARBA00004945"/>
    </source>
</evidence>
<keyword evidence="3" id="KW-0028">Amino-acid biosynthesis</keyword>
<reference evidence="7 8" key="1">
    <citation type="submission" date="2018-12" db="EMBL/GenBank/DDBJ databases">
        <authorList>
            <consortium name="Pathogen Informatics"/>
        </authorList>
    </citation>
    <scope>NUCLEOTIDE SEQUENCE [LARGE SCALE GENOMIC DNA]</scope>
    <source>
        <strain evidence="7 8">NCTC11636</strain>
    </source>
</reference>
<gene>
    <name evidence="7" type="primary">mtnN</name>
    <name evidence="7" type="ORF">NCTC11636_01677</name>
</gene>
<feature type="domain" description="Nucleoside phosphorylase" evidence="6">
    <location>
        <begin position="62"/>
        <end position="264"/>
    </location>
</feature>
<evidence type="ECO:0000256" key="2">
    <source>
        <dbReference type="ARBA" id="ARBA00011974"/>
    </source>
</evidence>
<evidence type="ECO:0000256" key="3">
    <source>
        <dbReference type="ARBA" id="ARBA00022605"/>
    </source>
</evidence>
<dbReference type="Gene3D" id="3.40.50.1580">
    <property type="entry name" value="Nucleoside phosphorylase domain"/>
    <property type="match status" value="1"/>
</dbReference>
<keyword evidence="8" id="KW-1185">Reference proteome</keyword>
<protein>
    <recommendedName>
        <fullName evidence="2">adenosylhomocysteine nucleosidase</fullName>
        <ecNumber evidence="2">3.2.2.9</ecNumber>
    </recommendedName>
</protein>
<organism evidence="7 8">
    <name type="scientific">Actinomyces howellii</name>
    <dbReference type="NCBI Taxonomy" id="52771"/>
    <lineage>
        <taxon>Bacteria</taxon>
        <taxon>Bacillati</taxon>
        <taxon>Actinomycetota</taxon>
        <taxon>Actinomycetes</taxon>
        <taxon>Actinomycetales</taxon>
        <taxon>Actinomycetaceae</taxon>
        <taxon>Actinomyces</taxon>
    </lineage>
</organism>
<comment type="pathway">
    <text evidence="1">Amino-acid biosynthesis; L-methionine biosynthesis via salvage pathway; S-methyl-5-thio-alpha-D-ribose 1-phosphate from S-methyl-5'-thioadenosine (hydrolase route): step 1/2.</text>
</comment>
<dbReference type="KEGG" id="ahw:NCTC11636_01677"/>
<dbReference type="RefSeq" id="WP_232009679.1">
    <property type="nucleotide sequence ID" value="NZ_LR134350.1"/>
</dbReference>
<dbReference type="GO" id="GO:0008782">
    <property type="term" value="F:adenosylhomocysteine nucleosidase activity"/>
    <property type="evidence" value="ECO:0007669"/>
    <property type="project" value="UniProtKB-EC"/>
</dbReference>
<name>A0A3S4TAA0_9ACTO</name>
<evidence type="ECO:0000256" key="4">
    <source>
        <dbReference type="ARBA" id="ARBA00022801"/>
    </source>
</evidence>
<evidence type="ECO:0000256" key="5">
    <source>
        <dbReference type="ARBA" id="ARBA00023167"/>
    </source>
</evidence>
<keyword evidence="5" id="KW-0486">Methionine biosynthesis</keyword>
<dbReference type="AlphaFoldDB" id="A0A3S4TAA0"/>
<dbReference type="Proteomes" id="UP000266895">
    <property type="component" value="Chromosome"/>
</dbReference>